<dbReference type="Proteomes" id="UP000287651">
    <property type="component" value="Unassembled WGS sequence"/>
</dbReference>
<protein>
    <submittedName>
        <fullName evidence="2">Uncharacterized protein</fullName>
    </submittedName>
</protein>
<proteinExistence type="predicted"/>
<organism evidence="2 3">
    <name type="scientific">Ensete ventricosum</name>
    <name type="common">Abyssinian banana</name>
    <name type="synonym">Musa ensete</name>
    <dbReference type="NCBI Taxonomy" id="4639"/>
    <lineage>
        <taxon>Eukaryota</taxon>
        <taxon>Viridiplantae</taxon>
        <taxon>Streptophyta</taxon>
        <taxon>Embryophyta</taxon>
        <taxon>Tracheophyta</taxon>
        <taxon>Spermatophyta</taxon>
        <taxon>Magnoliopsida</taxon>
        <taxon>Liliopsida</taxon>
        <taxon>Zingiberales</taxon>
        <taxon>Musaceae</taxon>
        <taxon>Ensete</taxon>
    </lineage>
</organism>
<dbReference type="AlphaFoldDB" id="A0A426Y5A5"/>
<gene>
    <name evidence="2" type="ORF">B296_00045267</name>
</gene>
<dbReference type="EMBL" id="AMZH03014850">
    <property type="protein sequence ID" value="RRT46943.1"/>
    <property type="molecule type" value="Genomic_DNA"/>
</dbReference>
<comment type="caution">
    <text evidence="2">The sequence shown here is derived from an EMBL/GenBank/DDBJ whole genome shotgun (WGS) entry which is preliminary data.</text>
</comment>
<evidence type="ECO:0000256" key="1">
    <source>
        <dbReference type="SAM" id="MobiDB-lite"/>
    </source>
</evidence>
<sequence length="106" mass="11406">MLKSGAGSFGSKRGPPPGDRVSEHLYLRRQVGRTRVTSLLQDLTGHPSLVVGGIVHWSVATPALTCRLLPTVKGYYLSIGHYACLDTSPVASYQGVLFVGWLLCLP</sequence>
<name>A0A426Y5A5_ENSVE</name>
<feature type="region of interest" description="Disordered" evidence="1">
    <location>
        <begin position="1"/>
        <end position="22"/>
    </location>
</feature>
<reference evidence="2 3" key="1">
    <citation type="journal article" date="2014" name="Agronomy (Basel)">
        <title>A Draft Genome Sequence for Ensete ventricosum, the Drought-Tolerant Tree Against Hunger.</title>
        <authorList>
            <person name="Harrison J."/>
            <person name="Moore K.A."/>
            <person name="Paszkiewicz K."/>
            <person name="Jones T."/>
            <person name="Grant M."/>
            <person name="Ambacheew D."/>
            <person name="Muzemil S."/>
            <person name="Studholme D.J."/>
        </authorList>
    </citation>
    <scope>NUCLEOTIDE SEQUENCE [LARGE SCALE GENOMIC DNA]</scope>
</reference>
<accession>A0A426Y5A5</accession>
<evidence type="ECO:0000313" key="2">
    <source>
        <dbReference type="EMBL" id="RRT46943.1"/>
    </source>
</evidence>
<evidence type="ECO:0000313" key="3">
    <source>
        <dbReference type="Proteomes" id="UP000287651"/>
    </source>
</evidence>